<evidence type="ECO:0000256" key="3">
    <source>
        <dbReference type="ARBA" id="ARBA00006128"/>
    </source>
</evidence>
<name>A0A0D8XH67_DICVI</name>
<dbReference type="GO" id="GO:0031902">
    <property type="term" value="C:late endosome membrane"/>
    <property type="evidence" value="ECO:0007669"/>
    <property type="project" value="TreeGrafter"/>
</dbReference>
<proteinExistence type="inferred from homology"/>
<dbReference type="STRING" id="29172.A0A0D8XH67"/>
<accession>A0A0D8XH67</accession>
<dbReference type="GO" id="GO:0051898">
    <property type="term" value="P:negative regulation of phosphatidylinositol 3-kinase/protein kinase B signal transduction"/>
    <property type="evidence" value="ECO:0007669"/>
    <property type="project" value="InterPro"/>
</dbReference>
<dbReference type="GO" id="GO:0031901">
    <property type="term" value="C:early endosome membrane"/>
    <property type="evidence" value="ECO:0007669"/>
    <property type="project" value="TreeGrafter"/>
</dbReference>
<gene>
    <name evidence="6" type="ORF">DICVIV_10032</name>
</gene>
<dbReference type="GO" id="GO:0141039">
    <property type="term" value="F:phosphatidylinositol 3-kinase inhibitor activity"/>
    <property type="evidence" value="ECO:0007669"/>
    <property type="project" value="InterPro"/>
</dbReference>
<evidence type="ECO:0000313" key="6">
    <source>
        <dbReference type="EMBL" id="KJH43948.1"/>
    </source>
</evidence>
<dbReference type="EMBL" id="KN716513">
    <property type="protein sequence ID" value="KJH43948.1"/>
    <property type="molecule type" value="Genomic_DNA"/>
</dbReference>
<dbReference type="PANTHER" id="PTHR13083">
    <property type="entry name" value="WD REPEAT-CONTAINING PROTEIN 91"/>
    <property type="match status" value="1"/>
</dbReference>
<dbReference type="PANTHER" id="PTHR13083:SF3">
    <property type="entry name" value="WD REPEAT-CONTAINING PROTEIN 91"/>
    <property type="match status" value="1"/>
</dbReference>
<dbReference type="Proteomes" id="UP000053766">
    <property type="component" value="Unassembled WGS sequence"/>
</dbReference>
<feature type="domain" description="ARMC9 CTLH-like" evidence="5">
    <location>
        <begin position="11"/>
        <end position="78"/>
    </location>
</feature>
<evidence type="ECO:0000256" key="4">
    <source>
        <dbReference type="ARBA" id="ARBA00022753"/>
    </source>
</evidence>
<dbReference type="OrthoDB" id="193023at2759"/>
<dbReference type="InterPro" id="IPR056327">
    <property type="entry name" value="ARMC9_CTLH-like_dom"/>
</dbReference>
<organism evidence="6 7">
    <name type="scientific">Dictyocaulus viviparus</name>
    <name type="common">Bovine lungworm</name>
    <dbReference type="NCBI Taxonomy" id="29172"/>
    <lineage>
        <taxon>Eukaryota</taxon>
        <taxon>Metazoa</taxon>
        <taxon>Ecdysozoa</taxon>
        <taxon>Nematoda</taxon>
        <taxon>Chromadorea</taxon>
        <taxon>Rhabditida</taxon>
        <taxon>Rhabditina</taxon>
        <taxon>Rhabditomorpha</taxon>
        <taxon>Strongyloidea</taxon>
        <taxon>Metastrongylidae</taxon>
        <taxon>Dictyocaulus</taxon>
    </lineage>
</organism>
<comment type="subcellular location">
    <subcellularLocation>
        <location evidence="1">Early endosome</location>
    </subcellularLocation>
    <subcellularLocation>
        <location evidence="2">Late endosome</location>
    </subcellularLocation>
</comment>
<dbReference type="Pfam" id="PF23138">
    <property type="entry name" value="CTLH_Armc9"/>
    <property type="match status" value="1"/>
</dbReference>
<keyword evidence="4" id="KW-0967">Endosome</keyword>
<reference evidence="6 7" key="1">
    <citation type="submission" date="2013-11" db="EMBL/GenBank/DDBJ databases">
        <title>Draft genome of the bovine lungworm Dictyocaulus viviparus.</title>
        <authorList>
            <person name="Mitreva M."/>
        </authorList>
    </citation>
    <scope>NUCLEOTIDE SEQUENCE [LARGE SCALE GENOMIC DNA]</scope>
    <source>
        <strain evidence="6 7">HannoverDv2000</strain>
    </source>
</reference>
<evidence type="ECO:0000259" key="5">
    <source>
        <dbReference type="Pfam" id="PF23138"/>
    </source>
</evidence>
<comment type="similarity">
    <text evidence="3">Belongs to the WD repeat WDR91 family.</text>
</comment>
<evidence type="ECO:0000256" key="1">
    <source>
        <dbReference type="ARBA" id="ARBA00004412"/>
    </source>
</evidence>
<evidence type="ECO:0000256" key="2">
    <source>
        <dbReference type="ARBA" id="ARBA00004603"/>
    </source>
</evidence>
<reference evidence="7" key="2">
    <citation type="journal article" date="2016" name="Sci. Rep.">
        <title>Dictyocaulus viviparus genome, variome and transcriptome elucidate lungworm biology and support future intervention.</title>
        <authorList>
            <person name="McNulty S.N."/>
            <person name="Strube C."/>
            <person name="Rosa B.A."/>
            <person name="Martin J.C."/>
            <person name="Tyagi R."/>
            <person name="Choi Y.J."/>
            <person name="Wang Q."/>
            <person name="Hallsworth Pepin K."/>
            <person name="Zhang X."/>
            <person name="Ozersky P."/>
            <person name="Wilson R.K."/>
            <person name="Sternberg P.W."/>
            <person name="Gasser R.B."/>
            <person name="Mitreva M."/>
        </authorList>
    </citation>
    <scope>NUCLEOTIDE SEQUENCE [LARGE SCALE GENOMIC DNA]</scope>
    <source>
        <strain evidence="7">HannoverDv2000</strain>
    </source>
</reference>
<dbReference type="GO" id="GO:0045022">
    <property type="term" value="P:early endosome to late endosome transport"/>
    <property type="evidence" value="ECO:0007669"/>
    <property type="project" value="InterPro"/>
</dbReference>
<protein>
    <recommendedName>
        <fullName evidence="5">ARMC9 CTLH-like domain-containing protein</fullName>
    </recommendedName>
</protein>
<sequence>MYRLYLIKCMENKRIEKCNQFFLKCVVLTQNNPVWTEWFTFPYHPNPQGCQTFRKYYSNEWREVFVISLHNFVRMAIQLAPKSHLMQLVELLSEDMGASSFCGRALTVANCAVDDELIDDFAVIAQLWEKCDTMSKSERFFGPKCVAFFLVKQRTPLNINSPVGSAFYNKSSVFWWSKKFNKADKDLGVLKRSGYPEVDND</sequence>
<dbReference type="InterPro" id="IPR039724">
    <property type="entry name" value="WDR91"/>
</dbReference>
<dbReference type="AlphaFoldDB" id="A0A0D8XH67"/>
<evidence type="ECO:0000313" key="7">
    <source>
        <dbReference type="Proteomes" id="UP000053766"/>
    </source>
</evidence>
<keyword evidence="7" id="KW-1185">Reference proteome</keyword>